<dbReference type="GO" id="GO:0006397">
    <property type="term" value="P:mRNA processing"/>
    <property type="evidence" value="ECO:0007669"/>
    <property type="project" value="UniProtKB-KW"/>
</dbReference>
<feature type="compositionally biased region" description="Polar residues" evidence="5">
    <location>
        <begin position="414"/>
        <end position="436"/>
    </location>
</feature>
<dbReference type="OrthoDB" id="440673at2759"/>
<evidence type="ECO:0000256" key="4">
    <source>
        <dbReference type="ARBA" id="ARBA00022664"/>
    </source>
</evidence>
<reference evidence="6 7" key="1">
    <citation type="journal article" date="2019" name="Nat. Ecol. Evol.">
        <title>Megaphylogeny resolves global patterns of mushroom evolution.</title>
        <authorList>
            <person name="Varga T."/>
            <person name="Krizsan K."/>
            <person name="Foldi C."/>
            <person name="Dima B."/>
            <person name="Sanchez-Garcia M."/>
            <person name="Sanchez-Ramirez S."/>
            <person name="Szollosi G.J."/>
            <person name="Szarkandi J.G."/>
            <person name="Papp V."/>
            <person name="Albert L."/>
            <person name="Andreopoulos W."/>
            <person name="Angelini C."/>
            <person name="Antonin V."/>
            <person name="Barry K.W."/>
            <person name="Bougher N.L."/>
            <person name="Buchanan P."/>
            <person name="Buyck B."/>
            <person name="Bense V."/>
            <person name="Catcheside P."/>
            <person name="Chovatia M."/>
            <person name="Cooper J."/>
            <person name="Damon W."/>
            <person name="Desjardin D."/>
            <person name="Finy P."/>
            <person name="Geml J."/>
            <person name="Haridas S."/>
            <person name="Hughes K."/>
            <person name="Justo A."/>
            <person name="Karasinski D."/>
            <person name="Kautmanova I."/>
            <person name="Kiss B."/>
            <person name="Kocsube S."/>
            <person name="Kotiranta H."/>
            <person name="LaButti K.M."/>
            <person name="Lechner B.E."/>
            <person name="Liimatainen K."/>
            <person name="Lipzen A."/>
            <person name="Lukacs Z."/>
            <person name="Mihaltcheva S."/>
            <person name="Morgado L.N."/>
            <person name="Niskanen T."/>
            <person name="Noordeloos M.E."/>
            <person name="Ohm R.A."/>
            <person name="Ortiz-Santana B."/>
            <person name="Ovrebo C."/>
            <person name="Racz N."/>
            <person name="Riley R."/>
            <person name="Savchenko A."/>
            <person name="Shiryaev A."/>
            <person name="Soop K."/>
            <person name="Spirin V."/>
            <person name="Szebenyi C."/>
            <person name="Tomsovsky M."/>
            <person name="Tulloss R.E."/>
            <person name="Uehling J."/>
            <person name="Grigoriev I.V."/>
            <person name="Vagvolgyi C."/>
            <person name="Papp T."/>
            <person name="Martin F.M."/>
            <person name="Miettinen O."/>
            <person name="Hibbett D.S."/>
            <person name="Nagy L.G."/>
        </authorList>
    </citation>
    <scope>NUCLEOTIDE SEQUENCE [LARGE SCALE GENOMIC DNA]</scope>
    <source>
        <strain evidence="6 7">CBS 121175</strain>
    </source>
</reference>
<dbReference type="GO" id="GO:0003729">
    <property type="term" value="F:mRNA binding"/>
    <property type="evidence" value="ECO:0007669"/>
    <property type="project" value="TreeGrafter"/>
</dbReference>
<organism evidence="6 7">
    <name type="scientific">Coprinopsis marcescibilis</name>
    <name type="common">Agaric fungus</name>
    <name type="synonym">Psathyrella marcescibilis</name>
    <dbReference type="NCBI Taxonomy" id="230819"/>
    <lineage>
        <taxon>Eukaryota</taxon>
        <taxon>Fungi</taxon>
        <taxon>Dikarya</taxon>
        <taxon>Basidiomycota</taxon>
        <taxon>Agaricomycotina</taxon>
        <taxon>Agaricomycetes</taxon>
        <taxon>Agaricomycetidae</taxon>
        <taxon>Agaricales</taxon>
        <taxon>Agaricineae</taxon>
        <taxon>Psathyrellaceae</taxon>
        <taxon>Coprinopsis</taxon>
    </lineage>
</organism>
<feature type="region of interest" description="Disordered" evidence="5">
    <location>
        <begin position="381"/>
        <end position="455"/>
    </location>
</feature>
<dbReference type="AlphaFoldDB" id="A0A5C3KJN7"/>
<dbReference type="GO" id="GO:0000290">
    <property type="term" value="P:deadenylation-dependent decapping of nuclear-transcribed mRNA"/>
    <property type="evidence" value="ECO:0007669"/>
    <property type="project" value="InterPro"/>
</dbReference>
<dbReference type="EMBL" id="ML210297">
    <property type="protein sequence ID" value="TFK20511.1"/>
    <property type="molecule type" value="Genomic_DNA"/>
</dbReference>
<protein>
    <recommendedName>
        <fullName evidence="8">PH domain-like protein</fullName>
    </recommendedName>
</protein>
<evidence type="ECO:0000313" key="7">
    <source>
        <dbReference type="Proteomes" id="UP000307440"/>
    </source>
</evidence>
<proteinExistence type="inferred from homology"/>
<keyword evidence="7" id="KW-1185">Reference proteome</keyword>
<dbReference type="PANTHER" id="PTHR16290:SF0">
    <property type="entry name" value="DECAPPING PROTEIN 1, ISOFORM A"/>
    <property type="match status" value="1"/>
</dbReference>
<evidence type="ECO:0000256" key="1">
    <source>
        <dbReference type="ARBA" id="ARBA00004496"/>
    </source>
</evidence>
<dbReference type="GO" id="GO:0000932">
    <property type="term" value="C:P-body"/>
    <property type="evidence" value="ECO:0007669"/>
    <property type="project" value="TreeGrafter"/>
</dbReference>
<feature type="compositionally biased region" description="Basic and acidic residues" evidence="5">
    <location>
        <begin position="260"/>
        <end position="269"/>
    </location>
</feature>
<comment type="subcellular location">
    <subcellularLocation>
        <location evidence="1">Cytoplasm</location>
    </subcellularLocation>
</comment>
<feature type="region of interest" description="Disordered" evidence="5">
    <location>
        <begin position="562"/>
        <end position="600"/>
    </location>
</feature>
<sequence length="752" mass="81954">MGPPRRTPKTKNPSLFNLQKQVEPVVPHEAPEAQHAPSLGMAPETRYQHNLKVLRRRDPTIVSIFDQFSHICVYECRNTKWEKVGCEGSMFLFESSTYPPYGFYILNRTGMHDHIARLYPEDFLSAHGPILAIRHFSTFTKDRLAGVKASLEEGEPLPGPYDSRYIVPDVDSLTHEMKGEHSLMGLWMHSNGNREHLSEVMKRLHSYIKSNERYPEEYRYGPGHPPPPNRLNALPRSASSLNVTSSEASDSQASQESSSESDHKPPESDVERLFAKLIPSSAPHSAPPEGQHGNNVTVDSLFAKLKAPEVPHSAPITPAPAPTGIKLLDTLFASAASANLGGSKPLQVPQPTEPKIYSPTPTVSTTPQVLNQDVISTLLGLPPSRSASAASTTNSVGARSHTSRDGDNEEDSDPNMSPTHFGQLSGESRPASTVGNTGLLGVPDLGNKNKLGRINGDVTPRAFTISRLKSPIAPPSVIETVSSVSTVRGSNSHTSGSAKPRANRPLVPFESDSELWPYPLSQGEYGESYEESDIVELDFEETSLLSDPDALSRAFLKKKAAPLPQVNGHTHPESSAKQAQGKSKRKKGSRMERDARERAELEKSWDVPEYMVNYTAQAAMRRQQLASPPASPSPPISPPPVRIQTPSLKGVLIEAATPASVTKPSVVVNGSTNGHVHDTPNAKAKKLPNGANKSHTLDKDLTKNCIISSVDANTRSNGKMGKSDFVREVLNLIRSDKGFVDDLYQQYMSRLA</sequence>
<dbReference type="Gene3D" id="2.30.29.30">
    <property type="entry name" value="Pleckstrin-homology domain (PH domain)/Phosphotyrosine-binding domain (PTB)"/>
    <property type="match status" value="1"/>
</dbReference>
<keyword evidence="3" id="KW-0963">Cytoplasm</keyword>
<feature type="region of interest" description="Disordered" evidence="5">
    <location>
        <begin position="217"/>
        <end position="269"/>
    </location>
</feature>
<feature type="compositionally biased region" description="Basic and acidic residues" evidence="5">
    <location>
        <begin position="589"/>
        <end position="600"/>
    </location>
</feature>
<keyword evidence="4" id="KW-0507">mRNA processing</keyword>
<dbReference type="InterPro" id="IPR010334">
    <property type="entry name" value="Dcp1"/>
</dbReference>
<evidence type="ECO:0000256" key="2">
    <source>
        <dbReference type="ARBA" id="ARBA00008778"/>
    </source>
</evidence>
<dbReference type="STRING" id="230819.A0A5C3KJN7"/>
<dbReference type="SUPFAM" id="SSF50729">
    <property type="entry name" value="PH domain-like"/>
    <property type="match status" value="1"/>
</dbReference>
<evidence type="ECO:0008006" key="8">
    <source>
        <dbReference type="Google" id="ProtNLM"/>
    </source>
</evidence>
<evidence type="ECO:0000313" key="6">
    <source>
        <dbReference type="EMBL" id="TFK20511.1"/>
    </source>
</evidence>
<dbReference type="GO" id="GO:0031087">
    <property type="term" value="P:deadenylation-independent decapping of nuclear-transcribed mRNA"/>
    <property type="evidence" value="ECO:0007669"/>
    <property type="project" value="TreeGrafter"/>
</dbReference>
<feature type="compositionally biased region" description="Low complexity" evidence="5">
    <location>
        <begin position="245"/>
        <end position="258"/>
    </location>
</feature>
<dbReference type="InterPro" id="IPR011993">
    <property type="entry name" value="PH-like_dom_sf"/>
</dbReference>
<dbReference type="Proteomes" id="UP000307440">
    <property type="component" value="Unassembled WGS sequence"/>
</dbReference>
<dbReference type="Pfam" id="PF06058">
    <property type="entry name" value="DCP1"/>
    <property type="match status" value="1"/>
</dbReference>
<gene>
    <name evidence="6" type="ORF">FA15DRAFT_659026</name>
</gene>
<feature type="region of interest" description="Disordered" evidence="5">
    <location>
        <begin position="340"/>
        <end position="368"/>
    </location>
</feature>
<dbReference type="GO" id="GO:0008047">
    <property type="term" value="F:enzyme activator activity"/>
    <property type="evidence" value="ECO:0007669"/>
    <property type="project" value="InterPro"/>
</dbReference>
<feature type="region of interest" description="Disordered" evidence="5">
    <location>
        <begin position="671"/>
        <end position="696"/>
    </location>
</feature>
<name>A0A5C3KJN7_COPMA</name>
<accession>A0A5C3KJN7</accession>
<feature type="compositionally biased region" description="Low complexity" evidence="5">
    <location>
        <begin position="358"/>
        <end position="367"/>
    </location>
</feature>
<evidence type="ECO:0000256" key="3">
    <source>
        <dbReference type="ARBA" id="ARBA00022490"/>
    </source>
</evidence>
<comment type="similarity">
    <text evidence="2">Belongs to the DCP1 family.</text>
</comment>
<evidence type="ECO:0000256" key="5">
    <source>
        <dbReference type="SAM" id="MobiDB-lite"/>
    </source>
</evidence>
<dbReference type="CDD" id="cd09804">
    <property type="entry name" value="Dcp1"/>
    <property type="match status" value="1"/>
</dbReference>
<dbReference type="PANTHER" id="PTHR16290">
    <property type="entry name" value="TRANSCRIPTION FACTOR SMIF DECAPPING ENZYME DCP1"/>
    <property type="match status" value="1"/>
</dbReference>